<organism evidence="2 3">
    <name type="scientific">Sedimentitalea xiamensis</name>
    <dbReference type="NCBI Taxonomy" id="3050037"/>
    <lineage>
        <taxon>Bacteria</taxon>
        <taxon>Pseudomonadati</taxon>
        <taxon>Pseudomonadota</taxon>
        <taxon>Alphaproteobacteria</taxon>
        <taxon>Rhodobacterales</taxon>
        <taxon>Paracoccaceae</taxon>
        <taxon>Sedimentitalea</taxon>
    </lineage>
</organism>
<protein>
    <submittedName>
        <fullName evidence="2">Uncharacterized protein</fullName>
    </submittedName>
</protein>
<evidence type="ECO:0000313" key="2">
    <source>
        <dbReference type="EMBL" id="MDK3073925.1"/>
    </source>
</evidence>
<feature type="transmembrane region" description="Helical" evidence="1">
    <location>
        <begin position="148"/>
        <end position="167"/>
    </location>
</feature>
<proteinExistence type="predicted"/>
<accession>A0ABT7FG21</accession>
<dbReference type="EMBL" id="JASNJE010000014">
    <property type="protein sequence ID" value="MDK3073925.1"/>
    <property type="molecule type" value="Genomic_DNA"/>
</dbReference>
<gene>
    <name evidence="2" type="ORF">QO034_12455</name>
</gene>
<reference evidence="2 3" key="1">
    <citation type="submission" date="2023-05" db="EMBL/GenBank/DDBJ databases">
        <title>Sedimentitalea sp. nov. JM2-8.</title>
        <authorList>
            <person name="Huang J."/>
        </authorList>
    </citation>
    <scope>NUCLEOTIDE SEQUENCE [LARGE SCALE GENOMIC DNA]</scope>
    <source>
        <strain evidence="2 3">JM2-8</strain>
    </source>
</reference>
<comment type="caution">
    <text evidence="2">The sequence shown here is derived from an EMBL/GenBank/DDBJ whole genome shotgun (WGS) entry which is preliminary data.</text>
</comment>
<feature type="transmembrane region" description="Helical" evidence="1">
    <location>
        <begin position="76"/>
        <end position="94"/>
    </location>
</feature>
<evidence type="ECO:0000256" key="1">
    <source>
        <dbReference type="SAM" id="Phobius"/>
    </source>
</evidence>
<keyword evidence="1" id="KW-0472">Membrane</keyword>
<sequence length="178" mass="19071">MRRLHLVLLGLIALAALSFAAQWLWTIPAIRAGSNDPALMDFKSSDAAVEQVQGYLVTMTQDARGTYLSAQRALDTVFPVALAGALALSTILIWRPRVGRLALVAALVPLVYLYTDLLENALVAGLLRSTDPGATEIETALLYTKVKFQLLAVSGLIVALGLLSVAVRWSADRIRSAG</sequence>
<name>A0ABT7FG21_9RHOB</name>
<dbReference type="RefSeq" id="WP_284485862.1">
    <property type="nucleotide sequence ID" value="NZ_JASNJE010000014.1"/>
</dbReference>
<keyword evidence="1" id="KW-0812">Transmembrane</keyword>
<keyword evidence="1" id="KW-1133">Transmembrane helix</keyword>
<dbReference type="Proteomes" id="UP001227126">
    <property type="component" value="Unassembled WGS sequence"/>
</dbReference>
<keyword evidence="3" id="KW-1185">Reference proteome</keyword>
<feature type="transmembrane region" description="Helical" evidence="1">
    <location>
        <begin position="101"/>
        <end position="128"/>
    </location>
</feature>
<evidence type="ECO:0000313" key="3">
    <source>
        <dbReference type="Proteomes" id="UP001227126"/>
    </source>
</evidence>